<protein>
    <submittedName>
        <fullName evidence="2">Uncharacterized protein</fullName>
    </submittedName>
</protein>
<keyword evidence="3" id="KW-1185">Reference proteome</keyword>
<dbReference type="EMBL" id="BLKW01000004">
    <property type="protein sequence ID" value="GFG75323.1"/>
    <property type="molecule type" value="Genomic_DNA"/>
</dbReference>
<organism evidence="2 3">
    <name type="scientific">Mycobacterium botniense</name>
    <dbReference type="NCBI Taxonomy" id="84962"/>
    <lineage>
        <taxon>Bacteria</taxon>
        <taxon>Bacillati</taxon>
        <taxon>Actinomycetota</taxon>
        <taxon>Actinomycetes</taxon>
        <taxon>Mycobacteriales</taxon>
        <taxon>Mycobacteriaceae</taxon>
        <taxon>Mycobacterium</taxon>
    </lineage>
</organism>
<gene>
    <name evidence="2" type="ORF">MBOT_26880</name>
</gene>
<dbReference type="Proteomes" id="UP000465361">
    <property type="component" value="Unassembled WGS sequence"/>
</dbReference>
<proteinExistence type="predicted"/>
<accession>A0A7I9Y042</accession>
<sequence>MAAAPAAGSAHGEGTFGAAVRKVVLMVDCAPGSTGTLRVIDGRSERSASAAAVSGDFSAIYISSATLGVKLATTAGCPTQRSNRIAQLADTDDKRMKTTPSPAV</sequence>
<comment type="caution">
    <text evidence="2">The sequence shown here is derived from an EMBL/GenBank/DDBJ whole genome shotgun (WGS) entry which is preliminary data.</text>
</comment>
<feature type="region of interest" description="Disordered" evidence="1">
    <location>
        <begin position="83"/>
        <end position="104"/>
    </location>
</feature>
<evidence type="ECO:0000313" key="3">
    <source>
        <dbReference type="Proteomes" id="UP000465361"/>
    </source>
</evidence>
<evidence type="ECO:0000256" key="1">
    <source>
        <dbReference type="SAM" id="MobiDB-lite"/>
    </source>
</evidence>
<dbReference type="AlphaFoldDB" id="A0A7I9Y042"/>
<reference evidence="2 3" key="1">
    <citation type="journal article" date="2019" name="Emerg. Microbes Infect.">
        <title>Comprehensive subspecies identification of 175 nontuberculous mycobacteria species based on 7547 genomic profiles.</title>
        <authorList>
            <person name="Matsumoto Y."/>
            <person name="Kinjo T."/>
            <person name="Motooka D."/>
            <person name="Nabeya D."/>
            <person name="Jung N."/>
            <person name="Uechi K."/>
            <person name="Horii T."/>
            <person name="Iida T."/>
            <person name="Fujita J."/>
            <person name="Nakamura S."/>
        </authorList>
    </citation>
    <scope>NUCLEOTIDE SEQUENCE [LARGE SCALE GENOMIC DNA]</scope>
    <source>
        <strain evidence="2 3">JCM 17322</strain>
    </source>
</reference>
<evidence type="ECO:0000313" key="2">
    <source>
        <dbReference type="EMBL" id="GFG75323.1"/>
    </source>
</evidence>
<name>A0A7I9Y042_9MYCO</name>